<dbReference type="InterPro" id="IPR050237">
    <property type="entry name" value="ATP-dep_AMP-bd_enzyme"/>
</dbReference>
<dbReference type="GO" id="GO:0016878">
    <property type="term" value="F:acid-thiol ligase activity"/>
    <property type="evidence" value="ECO:0007669"/>
    <property type="project" value="UniProtKB-ARBA"/>
</dbReference>
<dbReference type="Gene3D" id="3.30.300.30">
    <property type="match status" value="1"/>
</dbReference>
<dbReference type="PANTHER" id="PTHR43767">
    <property type="entry name" value="LONG-CHAIN-FATTY-ACID--COA LIGASE"/>
    <property type="match status" value="1"/>
</dbReference>
<dbReference type="InterPro" id="IPR000873">
    <property type="entry name" value="AMP-dep_synth/lig_dom"/>
</dbReference>
<evidence type="ECO:0000313" key="5">
    <source>
        <dbReference type="EMBL" id="NDK90218.1"/>
    </source>
</evidence>
<dbReference type="PROSITE" id="PS00455">
    <property type="entry name" value="AMP_BINDING"/>
    <property type="match status" value="1"/>
</dbReference>
<dbReference type="InterPro" id="IPR025110">
    <property type="entry name" value="AMP-bd_C"/>
</dbReference>
<dbReference type="Proteomes" id="UP000466307">
    <property type="component" value="Unassembled WGS sequence"/>
</dbReference>
<dbReference type="FunFam" id="3.30.300.30:FF:000008">
    <property type="entry name" value="2,3-dihydroxybenzoate-AMP ligase"/>
    <property type="match status" value="1"/>
</dbReference>
<dbReference type="InterPro" id="IPR020845">
    <property type="entry name" value="AMP-binding_CS"/>
</dbReference>
<evidence type="ECO:0000256" key="2">
    <source>
        <dbReference type="ARBA" id="ARBA00022598"/>
    </source>
</evidence>
<dbReference type="AlphaFoldDB" id="A0A7K3LPT0"/>
<keyword evidence="2 5" id="KW-0436">Ligase</keyword>
<dbReference type="InterPro" id="IPR045851">
    <property type="entry name" value="AMP-bd_C_sf"/>
</dbReference>
<organism evidence="5 6">
    <name type="scientific">Gordonia desulfuricans</name>
    <dbReference type="NCBI Taxonomy" id="89051"/>
    <lineage>
        <taxon>Bacteria</taxon>
        <taxon>Bacillati</taxon>
        <taxon>Actinomycetota</taxon>
        <taxon>Actinomycetes</taxon>
        <taxon>Mycobacteriales</taxon>
        <taxon>Gordoniaceae</taxon>
        <taxon>Gordonia</taxon>
    </lineage>
</organism>
<feature type="domain" description="AMP-binding enzyme C-terminal" evidence="4">
    <location>
        <begin position="409"/>
        <end position="484"/>
    </location>
</feature>
<name>A0A7K3LPT0_9ACTN</name>
<evidence type="ECO:0000313" key="6">
    <source>
        <dbReference type="Proteomes" id="UP000466307"/>
    </source>
</evidence>
<keyword evidence="6" id="KW-1185">Reference proteome</keyword>
<dbReference type="PANTHER" id="PTHR43767:SF1">
    <property type="entry name" value="NONRIBOSOMAL PEPTIDE SYNTHASE PES1 (EUROFUNG)-RELATED"/>
    <property type="match status" value="1"/>
</dbReference>
<accession>A0A7K3LPT0</accession>
<dbReference type="Pfam" id="PF00501">
    <property type="entry name" value="AMP-binding"/>
    <property type="match status" value="1"/>
</dbReference>
<evidence type="ECO:0000256" key="1">
    <source>
        <dbReference type="ARBA" id="ARBA00006432"/>
    </source>
</evidence>
<gene>
    <name evidence="5" type="ORF">GYA93_11585</name>
</gene>
<sequence>MASIVTDLRQCADSHPDRPAVRAGDRILSYADLRDRIARAATRLAAAGVSRDDRVLLIAPSVPEFAIAYYGLQSVGATAITLNVMSTPAEIGYVIDDSGTSLVLAWHRCAEAARSAAGERGLPMLELTEFENEPDDAVAATAPVDRDADDTAVILYTSGTTGRPKGAQLTVANIDAVPAAFQAALQVGEHERWATALPLFHCFGQVVVMHNALAGGGTLSLLSPFTPTAFMDRLRDEHITIACGVPTMWNAMLQVTEGYTPADFADLRLACSGGASMPGEVIREFSDRFGCSILEGYGLTETAGTTTFRNLEGPPKVGTVGPALPGFTIEVRDPDGHPVPADEIGEIFIKGPTVMKGYWNRPDATAAELVDGWFRTGDLGTMDTDGDVRIVDRTKDMIIRGGYNVYPREVEEVLYTHPDIVEVAVIGVSDDHYGEEIAAVITPRPGTQIDPDALRAWTKERLSAYKVPRIIRFVDALPKGATGKILKRAIDRSELVAPTSAATGRSGGGL</sequence>
<dbReference type="RefSeq" id="WP_059036216.1">
    <property type="nucleotide sequence ID" value="NZ_JAADZU010000033.1"/>
</dbReference>
<proteinExistence type="inferred from homology"/>
<dbReference type="SUPFAM" id="SSF56801">
    <property type="entry name" value="Acetyl-CoA synthetase-like"/>
    <property type="match status" value="1"/>
</dbReference>
<reference evidence="5 6" key="1">
    <citation type="submission" date="2020-01" db="EMBL/GenBank/DDBJ databases">
        <title>Investigation of new actinobacteria for the biodesulphurisation of diesel fuel.</title>
        <authorList>
            <person name="Athi Narayanan S.M."/>
        </authorList>
    </citation>
    <scope>NUCLEOTIDE SEQUENCE [LARGE SCALE GENOMIC DNA]</scope>
    <source>
        <strain evidence="5 6">213E</strain>
    </source>
</reference>
<dbReference type="InterPro" id="IPR042099">
    <property type="entry name" value="ANL_N_sf"/>
</dbReference>
<feature type="domain" description="AMP-dependent synthetase/ligase" evidence="3">
    <location>
        <begin position="9"/>
        <end position="359"/>
    </location>
</feature>
<dbReference type="EMBL" id="JAADZU010000033">
    <property type="protein sequence ID" value="NDK90218.1"/>
    <property type="molecule type" value="Genomic_DNA"/>
</dbReference>
<dbReference type="Pfam" id="PF13193">
    <property type="entry name" value="AMP-binding_C"/>
    <property type="match status" value="1"/>
</dbReference>
<dbReference type="Gene3D" id="3.40.50.12780">
    <property type="entry name" value="N-terminal domain of ligase-like"/>
    <property type="match status" value="1"/>
</dbReference>
<evidence type="ECO:0000259" key="3">
    <source>
        <dbReference type="Pfam" id="PF00501"/>
    </source>
</evidence>
<comment type="similarity">
    <text evidence="1">Belongs to the ATP-dependent AMP-binding enzyme family.</text>
</comment>
<evidence type="ECO:0000259" key="4">
    <source>
        <dbReference type="Pfam" id="PF13193"/>
    </source>
</evidence>
<protein>
    <submittedName>
        <fullName evidence="5">Long-chain fatty acid--CoA ligase</fullName>
    </submittedName>
</protein>
<comment type="caution">
    <text evidence="5">The sequence shown here is derived from an EMBL/GenBank/DDBJ whole genome shotgun (WGS) entry which is preliminary data.</text>
</comment>